<dbReference type="Gene3D" id="3.40.30.10">
    <property type="entry name" value="Glutaredoxin"/>
    <property type="match status" value="1"/>
</dbReference>
<dbReference type="PANTHER" id="PTHR10681">
    <property type="entry name" value="THIOREDOXIN PEROXIDASE"/>
    <property type="match status" value="1"/>
</dbReference>
<evidence type="ECO:0000256" key="8">
    <source>
        <dbReference type="ARBA" id="ARBA00056930"/>
    </source>
</evidence>
<gene>
    <name evidence="17" type="ORF">FHS13_001665</name>
</gene>
<dbReference type="GO" id="GO:0006979">
    <property type="term" value="P:response to oxidative stress"/>
    <property type="evidence" value="ECO:0007669"/>
    <property type="project" value="TreeGrafter"/>
</dbReference>
<dbReference type="Pfam" id="PF00578">
    <property type="entry name" value="AhpC-TSA"/>
    <property type="match status" value="1"/>
</dbReference>
<dbReference type="RefSeq" id="WP_184290051.1">
    <property type="nucleotide sequence ID" value="NZ_JACHJO010000004.1"/>
</dbReference>
<keyword evidence="3" id="KW-0049">Antioxidant</keyword>
<dbReference type="EC" id="1.11.1.29" evidence="11"/>
<accession>A0A841IR17</accession>
<dbReference type="InterPro" id="IPR050217">
    <property type="entry name" value="Peroxiredoxin"/>
</dbReference>
<keyword evidence="2" id="KW-0575">Peroxidase</keyword>
<dbReference type="InterPro" id="IPR013766">
    <property type="entry name" value="Thioredoxin_domain"/>
</dbReference>
<proteinExistence type="inferred from homology"/>
<dbReference type="CDD" id="cd03018">
    <property type="entry name" value="PRX_AhpE_like"/>
    <property type="match status" value="1"/>
</dbReference>
<comment type="similarity">
    <text evidence="9">Belongs to the peroxiredoxin family. AhpE subfamily.</text>
</comment>
<dbReference type="InterPro" id="IPR024706">
    <property type="entry name" value="Peroxiredoxin_AhpC-typ"/>
</dbReference>
<evidence type="ECO:0000256" key="7">
    <source>
        <dbReference type="ARBA" id="ARBA00052774"/>
    </source>
</evidence>
<evidence type="ECO:0000256" key="12">
    <source>
        <dbReference type="ARBA" id="ARBA00068979"/>
    </source>
</evidence>
<evidence type="ECO:0000256" key="11">
    <source>
        <dbReference type="ARBA" id="ARBA00067009"/>
    </source>
</evidence>
<keyword evidence="4" id="KW-0560">Oxidoreductase</keyword>
<evidence type="ECO:0000256" key="9">
    <source>
        <dbReference type="ARBA" id="ARBA00060973"/>
    </source>
</evidence>
<comment type="caution">
    <text evidence="17">The sequence shown here is derived from an EMBL/GenBank/DDBJ whole genome shotgun (WGS) entry which is preliminary data.</text>
</comment>
<evidence type="ECO:0000256" key="10">
    <source>
        <dbReference type="ARBA" id="ARBA00065226"/>
    </source>
</evidence>
<keyword evidence="5" id="KW-0676">Redox-active center</keyword>
<dbReference type="AlphaFoldDB" id="A0A841IR17"/>
<evidence type="ECO:0000313" key="18">
    <source>
        <dbReference type="Proteomes" id="UP000536604"/>
    </source>
</evidence>
<evidence type="ECO:0000256" key="14">
    <source>
        <dbReference type="ARBA" id="ARBA00083736"/>
    </source>
</evidence>
<organism evidence="17 18">
    <name type="scientific">Nocardiopsis algeriensis</name>
    <dbReference type="NCBI Taxonomy" id="1478215"/>
    <lineage>
        <taxon>Bacteria</taxon>
        <taxon>Bacillati</taxon>
        <taxon>Actinomycetota</taxon>
        <taxon>Actinomycetes</taxon>
        <taxon>Streptosporangiales</taxon>
        <taxon>Nocardiopsidaceae</taxon>
        <taxon>Nocardiopsis</taxon>
    </lineage>
</organism>
<evidence type="ECO:0000256" key="3">
    <source>
        <dbReference type="ARBA" id="ARBA00022862"/>
    </source>
</evidence>
<dbReference type="SUPFAM" id="SSF52833">
    <property type="entry name" value="Thioredoxin-like"/>
    <property type="match status" value="1"/>
</dbReference>
<feature type="domain" description="Thioredoxin" evidence="16">
    <location>
        <begin position="4"/>
        <end position="153"/>
    </location>
</feature>
<evidence type="ECO:0000256" key="5">
    <source>
        <dbReference type="ARBA" id="ARBA00023284"/>
    </source>
</evidence>
<dbReference type="GO" id="GO:0005829">
    <property type="term" value="C:cytosol"/>
    <property type="evidence" value="ECO:0007669"/>
    <property type="project" value="TreeGrafter"/>
</dbReference>
<dbReference type="InterPro" id="IPR000866">
    <property type="entry name" value="AhpC/TSA"/>
</dbReference>
<evidence type="ECO:0000259" key="16">
    <source>
        <dbReference type="PROSITE" id="PS51352"/>
    </source>
</evidence>
<comment type="similarity">
    <text evidence="1">Belongs to the peroxiredoxin family. AhpC/Prx1 subfamily.</text>
</comment>
<evidence type="ECO:0000256" key="6">
    <source>
        <dbReference type="ARBA" id="ARBA00032824"/>
    </source>
</evidence>
<dbReference type="GO" id="GO:0008379">
    <property type="term" value="F:thioredoxin peroxidase activity"/>
    <property type="evidence" value="ECO:0007669"/>
    <property type="project" value="TreeGrafter"/>
</dbReference>
<evidence type="ECO:0000256" key="4">
    <source>
        <dbReference type="ARBA" id="ARBA00023002"/>
    </source>
</evidence>
<evidence type="ECO:0000256" key="2">
    <source>
        <dbReference type="ARBA" id="ARBA00022559"/>
    </source>
</evidence>
<dbReference type="PROSITE" id="PS51352">
    <property type="entry name" value="THIOREDOXIN_2"/>
    <property type="match status" value="1"/>
</dbReference>
<dbReference type="PANTHER" id="PTHR10681:SF121">
    <property type="entry name" value="ALKYL HYDROPEROXIDE REDUCTASE C"/>
    <property type="match status" value="1"/>
</dbReference>
<dbReference type="GO" id="GO:0042744">
    <property type="term" value="P:hydrogen peroxide catabolic process"/>
    <property type="evidence" value="ECO:0007669"/>
    <property type="project" value="TreeGrafter"/>
</dbReference>
<comment type="catalytic activity">
    <reaction evidence="7">
        <text>[mycoredoxin]-L-dithiol + a hydroperoxide = [mycoredoxin]-L-disulfide + an alcohol + H2O</text>
        <dbReference type="Rhea" id="RHEA:62640"/>
        <dbReference type="Rhea" id="RHEA-COMP:16137"/>
        <dbReference type="Rhea" id="RHEA-COMP:16138"/>
        <dbReference type="ChEBI" id="CHEBI:15377"/>
        <dbReference type="ChEBI" id="CHEBI:29950"/>
        <dbReference type="ChEBI" id="CHEBI:30879"/>
        <dbReference type="ChEBI" id="CHEBI:35924"/>
        <dbReference type="ChEBI" id="CHEBI:50058"/>
        <dbReference type="EC" id="1.11.1.29"/>
    </reaction>
</comment>
<comment type="subunit">
    <text evidence="10">Homodimer. Forms both dimers and octamers; a tightly-associated dimer and a ring-like octamer.</text>
</comment>
<evidence type="ECO:0000256" key="15">
    <source>
        <dbReference type="PIRSR" id="PIRSR000239-1"/>
    </source>
</evidence>
<name>A0A841IR17_9ACTN</name>
<dbReference type="InterPro" id="IPR036249">
    <property type="entry name" value="Thioredoxin-like_sf"/>
</dbReference>
<evidence type="ECO:0000313" key="17">
    <source>
        <dbReference type="EMBL" id="MBB6119716.1"/>
    </source>
</evidence>
<dbReference type="PIRSF" id="PIRSF000239">
    <property type="entry name" value="AHPC"/>
    <property type="match status" value="1"/>
</dbReference>
<comment type="function">
    <text evidence="8">Thiol-specific peroxidase that catalyzes the reduction of hydrogen peroxide and organic hydroperoxides to water and alcohols, respectively. Plays a role in cell protection against oxidative stress by detoxifying peroxides. May represent an important antioxidant defense against cytotoxic peroxides, especially peroxynitrite, which can be formed by activated macrophages during infection.</text>
</comment>
<dbReference type="GO" id="GO:0045454">
    <property type="term" value="P:cell redox homeostasis"/>
    <property type="evidence" value="ECO:0007669"/>
    <property type="project" value="TreeGrafter"/>
</dbReference>
<reference evidence="17 18" key="1">
    <citation type="submission" date="2020-08" db="EMBL/GenBank/DDBJ databases">
        <title>Genomic Encyclopedia of Type Strains, Phase III (KMG-III): the genomes of soil and plant-associated and newly described type strains.</title>
        <authorList>
            <person name="Whitman W."/>
        </authorList>
    </citation>
    <scope>NUCLEOTIDE SEQUENCE [LARGE SCALE GENOMIC DNA]</scope>
    <source>
        <strain evidence="17 18">CECT 8712</strain>
    </source>
</reference>
<dbReference type="FunFam" id="3.40.30.10:FF:000118">
    <property type="entry name" value="Peroxiredoxin AhpE"/>
    <property type="match status" value="1"/>
</dbReference>
<evidence type="ECO:0000256" key="13">
    <source>
        <dbReference type="ARBA" id="ARBA00082991"/>
    </source>
</evidence>
<sequence>MADITAGTAAPDFTLQDQYGRPTALTALRGHPVLLVFYPLAFSGVCSGELADLRERHAEFEALDTAVLAVSVDSVFALRTWSDREGFPFSLLSDFWPHGAVADAYGVLDPDRGTARRGTFLIDAEGAVRWRTLNPAGEPRDTGEYLRQVRALG</sequence>
<dbReference type="EMBL" id="JACHJO010000004">
    <property type="protein sequence ID" value="MBB6119716.1"/>
    <property type="molecule type" value="Genomic_DNA"/>
</dbReference>
<dbReference type="Proteomes" id="UP000536604">
    <property type="component" value="Unassembled WGS sequence"/>
</dbReference>
<protein>
    <recommendedName>
        <fullName evidence="12">Alkyl hydroperoxide reductase E</fullName>
        <ecNumber evidence="11">1.11.1.29</ecNumber>
    </recommendedName>
    <alternativeName>
        <fullName evidence="13">Mycoredoxin-dependent peroxiredoxin</fullName>
    </alternativeName>
    <alternativeName>
        <fullName evidence="14">Peroxiredoxin AhpE</fullName>
    </alternativeName>
    <alternativeName>
        <fullName evidence="6">Thioredoxin peroxidase</fullName>
    </alternativeName>
</protein>
<keyword evidence="18" id="KW-1185">Reference proteome</keyword>
<feature type="active site" description="Cysteine sulfenic acid (-SOH) intermediate; for peroxidase activity" evidence="15">
    <location>
        <position position="46"/>
    </location>
</feature>
<evidence type="ECO:0000256" key="1">
    <source>
        <dbReference type="ARBA" id="ARBA00009796"/>
    </source>
</evidence>
<dbReference type="GO" id="GO:0033554">
    <property type="term" value="P:cellular response to stress"/>
    <property type="evidence" value="ECO:0007669"/>
    <property type="project" value="TreeGrafter"/>
</dbReference>